<dbReference type="GO" id="GO:0004298">
    <property type="term" value="F:threonine-type endopeptidase activity"/>
    <property type="evidence" value="ECO:0007669"/>
    <property type="project" value="UniProtKB-KW"/>
</dbReference>
<keyword evidence="4" id="KW-0888">Threonine protease</keyword>
<dbReference type="InterPro" id="IPR000243">
    <property type="entry name" value="Pept_T1A_subB"/>
</dbReference>
<evidence type="ECO:0000256" key="4">
    <source>
        <dbReference type="ARBA" id="ARBA00022698"/>
    </source>
</evidence>
<dbReference type="Gene3D" id="3.60.20.10">
    <property type="entry name" value="Glutamine Phosphoribosylpyrophosphate, subunit 1, domain 1"/>
    <property type="match status" value="1"/>
</dbReference>
<dbReference type="FunFam" id="3.60.20.10:FF:000010">
    <property type="entry name" value="Proteasome subunit beta type-1"/>
    <property type="match status" value="1"/>
</dbReference>
<comment type="function">
    <text evidence="9">Non-catalytic component of the proteasome, a multicatalytic proteinase complex which is characterized by its ability to cleave peptides with Arg, Phe, Tyr, Leu, and Glu adjacent to the leaving group at neutral or slightly basic pH. The proteasome has an ATP-dependent proteolytic activity.</text>
</comment>
<comment type="subunit">
    <text evidence="11">Component of the proteasome complex.</text>
</comment>
<dbReference type="InterPro" id="IPR016050">
    <property type="entry name" value="Proteasome_bsu_CS"/>
</dbReference>
<dbReference type="Pfam" id="PF00227">
    <property type="entry name" value="Proteasome"/>
    <property type="match status" value="1"/>
</dbReference>
<dbReference type="EMBL" id="OB663375">
    <property type="protein sequence ID" value="CAD7231316.1"/>
    <property type="molecule type" value="Genomic_DNA"/>
</dbReference>
<comment type="catalytic activity">
    <reaction evidence="1">
        <text>Cleavage of peptide bonds with very broad specificity.</text>
        <dbReference type="EC" id="3.4.25.1"/>
    </reaction>
</comment>
<evidence type="ECO:0000256" key="7">
    <source>
        <dbReference type="ARBA" id="ARBA00023145"/>
    </source>
</evidence>
<organism evidence="12">
    <name type="scientific">Cyprideis torosa</name>
    <dbReference type="NCBI Taxonomy" id="163714"/>
    <lineage>
        <taxon>Eukaryota</taxon>
        <taxon>Metazoa</taxon>
        <taxon>Ecdysozoa</taxon>
        <taxon>Arthropoda</taxon>
        <taxon>Crustacea</taxon>
        <taxon>Oligostraca</taxon>
        <taxon>Ostracoda</taxon>
        <taxon>Podocopa</taxon>
        <taxon>Podocopida</taxon>
        <taxon>Cytherocopina</taxon>
        <taxon>Cytheroidea</taxon>
        <taxon>Cytherideidae</taxon>
        <taxon>Cyprideis</taxon>
    </lineage>
</organism>
<dbReference type="PROSITE" id="PS00854">
    <property type="entry name" value="PROTEASOME_BETA_1"/>
    <property type="match status" value="1"/>
</dbReference>
<dbReference type="AlphaFoldDB" id="A0A7R8WMD0"/>
<dbReference type="PROSITE" id="PS51476">
    <property type="entry name" value="PROTEASOME_BETA_2"/>
    <property type="match status" value="1"/>
</dbReference>
<keyword evidence="5" id="KW-0378">Hydrolase</keyword>
<comment type="similarity">
    <text evidence="11">Belongs to the peptidase T1B family.</text>
</comment>
<evidence type="ECO:0000256" key="8">
    <source>
        <dbReference type="ARBA" id="ARBA00023242"/>
    </source>
</evidence>
<dbReference type="CDD" id="cd03762">
    <property type="entry name" value="proteasome_beta_type_6"/>
    <property type="match status" value="1"/>
</dbReference>
<keyword evidence="2 11" id="KW-0963">Cytoplasm</keyword>
<dbReference type="PANTHER" id="PTHR32194:SF0">
    <property type="entry name" value="ATP-DEPENDENT PROTEASE SUBUNIT HSLV"/>
    <property type="match status" value="1"/>
</dbReference>
<evidence type="ECO:0000256" key="6">
    <source>
        <dbReference type="ARBA" id="ARBA00022942"/>
    </source>
</evidence>
<dbReference type="InterPro" id="IPR001353">
    <property type="entry name" value="Proteasome_sua/b"/>
</dbReference>
<evidence type="ECO:0000256" key="1">
    <source>
        <dbReference type="ARBA" id="ARBA00001198"/>
    </source>
</evidence>
<dbReference type="OrthoDB" id="7854943at2759"/>
<comment type="function">
    <text evidence="11">Component of the proteasome, a multicatalytic proteinase complex which is characterized by its ability to cleave peptides with Arg, Phe, Tyr, Leu, and Glu adjacent to the leaving group at neutral or slightly basic pH. The proteasome has an ATP-dependent proteolytic activity.</text>
</comment>
<dbReference type="GO" id="GO:0051603">
    <property type="term" value="P:proteolysis involved in protein catabolic process"/>
    <property type="evidence" value="ECO:0007669"/>
    <property type="project" value="InterPro"/>
</dbReference>
<name>A0A7R8WMD0_9CRUS</name>
<comment type="subunit">
    <text evidence="10">The 26S proteasome consists of a 20S proteasome core and two 19S regulatory subunits. The 20S proteasome core is composed of 28 subunits that are arranged in four stacked rings, resulting in a barrel-shaped structure. The two end rings are each formed by seven alpha subunits, and the two central rings are each formed by seven beta subunits. The catalytic chamber with the active sites is on the inside of the barrel.</text>
</comment>
<dbReference type="InterPro" id="IPR023333">
    <property type="entry name" value="Proteasome_suB-type"/>
</dbReference>
<dbReference type="GO" id="GO:0005737">
    <property type="term" value="C:cytoplasm"/>
    <property type="evidence" value="ECO:0007669"/>
    <property type="project" value="UniProtKB-SubCell"/>
</dbReference>
<dbReference type="GO" id="GO:0005634">
    <property type="term" value="C:nucleus"/>
    <property type="evidence" value="ECO:0007669"/>
    <property type="project" value="UniProtKB-SubCell"/>
</dbReference>
<accession>A0A7R8WMD0</accession>
<evidence type="ECO:0000256" key="10">
    <source>
        <dbReference type="ARBA" id="ARBA00026071"/>
    </source>
</evidence>
<dbReference type="PRINTS" id="PR00141">
    <property type="entry name" value="PROTEASOME"/>
</dbReference>
<dbReference type="InterPro" id="IPR029055">
    <property type="entry name" value="Ntn_hydrolases_N"/>
</dbReference>
<keyword evidence="6 11" id="KW-0647">Proteasome</keyword>
<dbReference type="GO" id="GO:0019774">
    <property type="term" value="C:proteasome core complex, beta-subunit complex"/>
    <property type="evidence" value="ECO:0007669"/>
    <property type="project" value="UniProtKB-ARBA"/>
</dbReference>
<sequence length="241" mass="25996">MATSSVLTLGLTSPTGAPLTPPEWMQEEHDMGTTIIAVEFDGGVVLGADSRTSTGVYVANRVADKLTRVTERIYCCRSGSAADTQAITDIVSYHLAFHEQELNEPPKVKLAANVFRELCYKYRDQLTAGIIVGGWDKVNGGQVYCIPLGGMIVRQNFALGGSGSTYVYGLVDAELQTLAKEKGELKPSRADCIELVTKVVSCAMARDGSSGGLIRLAIIEKDGVERRVISGKDISRYYHEG</sequence>
<evidence type="ECO:0000256" key="3">
    <source>
        <dbReference type="ARBA" id="ARBA00022670"/>
    </source>
</evidence>
<evidence type="ECO:0000256" key="5">
    <source>
        <dbReference type="ARBA" id="ARBA00022801"/>
    </source>
</evidence>
<evidence type="ECO:0000256" key="11">
    <source>
        <dbReference type="RuleBase" id="RU004203"/>
    </source>
</evidence>
<dbReference type="SUPFAM" id="SSF56235">
    <property type="entry name" value="N-terminal nucleophile aminohydrolases (Ntn hydrolases)"/>
    <property type="match status" value="1"/>
</dbReference>
<dbReference type="PANTHER" id="PTHR32194">
    <property type="entry name" value="METALLOPROTEASE TLDD"/>
    <property type="match status" value="1"/>
</dbReference>
<keyword evidence="3" id="KW-0645">Protease</keyword>
<proteinExistence type="inferred from homology"/>
<comment type="subcellular location">
    <subcellularLocation>
        <location evidence="11">Cytoplasm</location>
    </subcellularLocation>
    <subcellularLocation>
        <location evidence="11">Nucleus</location>
    </subcellularLocation>
</comment>
<keyword evidence="7" id="KW-0865">Zymogen</keyword>
<evidence type="ECO:0000256" key="2">
    <source>
        <dbReference type="ARBA" id="ARBA00022490"/>
    </source>
</evidence>
<evidence type="ECO:0000256" key="9">
    <source>
        <dbReference type="ARBA" id="ARBA00024953"/>
    </source>
</evidence>
<evidence type="ECO:0000313" key="12">
    <source>
        <dbReference type="EMBL" id="CAD7231316.1"/>
    </source>
</evidence>
<protein>
    <recommendedName>
        <fullName evidence="11">Proteasome subunit beta</fullName>
    </recommendedName>
</protein>
<gene>
    <name evidence="12" type="ORF">CTOB1V02_LOCUS9164</name>
</gene>
<keyword evidence="8 11" id="KW-0539">Nucleus</keyword>
<reference evidence="12" key="1">
    <citation type="submission" date="2020-11" db="EMBL/GenBank/DDBJ databases">
        <authorList>
            <person name="Tran Van P."/>
        </authorList>
    </citation>
    <scope>NUCLEOTIDE SEQUENCE</scope>
</reference>